<dbReference type="eggNOG" id="KOG1502">
    <property type="taxonomic scope" value="Eukaryota"/>
</dbReference>
<dbReference type="KEGG" id="pbn:PADG_02658"/>
<proteinExistence type="predicted"/>
<organism evidence="2 3">
    <name type="scientific">Paracoccidioides brasiliensis (strain Pb18)</name>
    <dbReference type="NCBI Taxonomy" id="502780"/>
    <lineage>
        <taxon>Eukaryota</taxon>
        <taxon>Fungi</taxon>
        <taxon>Dikarya</taxon>
        <taxon>Ascomycota</taxon>
        <taxon>Pezizomycotina</taxon>
        <taxon>Eurotiomycetes</taxon>
        <taxon>Eurotiomycetidae</taxon>
        <taxon>Onygenales</taxon>
        <taxon>Ajellomycetaceae</taxon>
        <taxon>Paracoccidioides</taxon>
    </lineage>
</organism>
<dbReference type="OMA" id="HNDWDGV"/>
<dbReference type="AlphaFoldDB" id="C1G653"/>
<accession>C1G653</accession>
<dbReference type="RefSeq" id="XP_010758073.1">
    <property type="nucleotide sequence ID" value="XM_010759771.1"/>
</dbReference>
<evidence type="ECO:0000313" key="3">
    <source>
        <dbReference type="Proteomes" id="UP000001628"/>
    </source>
</evidence>
<dbReference type="InParanoid" id="C1G653"/>
<dbReference type="Proteomes" id="UP000001628">
    <property type="component" value="Unassembled WGS sequence"/>
</dbReference>
<dbReference type="VEuPathDB" id="FungiDB:PADG_02658"/>
<protein>
    <recommendedName>
        <fullName evidence="1">NmrA-like domain-containing protein</fullName>
    </recommendedName>
</protein>
<evidence type="ECO:0000313" key="2">
    <source>
        <dbReference type="EMBL" id="EEH46560.2"/>
    </source>
</evidence>
<dbReference type="InterPro" id="IPR036291">
    <property type="entry name" value="NAD(P)-bd_dom_sf"/>
</dbReference>
<dbReference type="InterPro" id="IPR008030">
    <property type="entry name" value="NmrA-like"/>
</dbReference>
<dbReference type="OrthoDB" id="2130169at2759"/>
<dbReference type="InterPro" id="IPR051783">
    <property type="entry name" value="NAD(P)-dependent_oxidoreduct"/>
</dbReference>
<dbReference type="HOGENOM" id="CLU_007383_12_2_1"/>
<dbReference type="PANTHER" id="PTHR48079:SF7">
    <property type="entry name" value="NAD(P)-BINDING DOMAIN-CONTAINING PROTEIN-RELATED"/>
    <property type="match status" value="1"/>
</dbReference>
<dbReference type="SUPFAM" id="SSF51735">
    <property type="entry name" value="NAD(P)-binding Rossmann-fold domains"/>
    <property type="match status" value="1"/>
</dbReference>
<sequence length="352" mass="38619">MGSPKVFVGALTKPRTGATGYIGGDAFFQINQAHPEWEFTALVRNKQKGELVTSKYPNTKLVYGDLDTAEILEEEAKKADIVYHFADCDHVASSQAIAKGIAAHTPDRPGYWIHTSGTGILTFEDLGNSTFGDLRTKEYNDWDGIGEVTSLPDEAFHRDVDKIVLGVGENAADRVKTAIVCPPTIYGPGRGPGNTRSNQIYNLTKYVLKRRKGLQVGKGENIWHEVHVHDLSDLFLLLGEAAAAGSGKATWGKEGYYFVENGSFVWGDVEKAMAQIAFEKGLIPTPEVDILDGKQAKELFSSGPFSWGTNSRAHAIRARKLLGWNPHRPAARELLPEIVDLEAKALNLERSK</sequence>
<dbReference type="GeneID" id="22582101"/>
<dbReference type="GO" id="GO:0005737">
    <property type="term" value="C:cytoplasm"/>
    <property type="evidence" value="ECO:0007669"/>
    <property type="project" value="TreeGrafter"/>
</dbReference>
<evidence type="ECO:0000259" key="1">
    <source>
        <dbReference type="Pfam" id="PF05368"/>
    </source>
</evidence>
<gene>
    <name evidence="2" type="ORF">PADG_02658</name>
</gene>
<name>C1G653_PARBD</name>
<dbReference type="Pfam" id="PF05368">
    <property type="entry name" value="NmrA"/>
    <property type="match status" value="1"/>
</dbReference>
<dbReference type="PANTHER" id="PTHR48079">
    <property type="entry name" value="PROTEIN YEEZ"/>
    <property type="match status" value="1"/>
</dbReference>
<dbReference type="GO" id="GO:0004029">
    <property type="term" value="F:aldehyde dehydrogenase (NAD+) activity"/>
    <property type="evidence" value="ECO:0007669"/>
    <property type="project" value="TreeGrafter"/>
</dbReference>
<dbReference type="EMBL" id="KN275959">
    <property type="protein sequence ID" value="EEH46560.2"/>
    <property type="molecule type" value="Genomic_DNA"/>
</dbReference>
<feature type="domain" description="NmrA-like" evidence="1">
    <location>
        <begin position="16"/>
        <end position="101"/>
    </location>
</feature>
<dbReference type="Gene3D" id="3.40.50.720">
    <property type="entry name" value="NAD(P)-binding Rossmann-like Domain"/>
    <property type="match status" value="1"/>
</dbReference>
<dbReference type="STRING" id="502780.C1G653"/>
<keyword evidence="3" id="KW-1185">Reference proteome</keyword>
<reference evidence="2 3" key="1">
    <citation type="journal article" date="2011" name="PLoS Genet.">
        <title>Comparative genomic analysis of human fungal pathogens causing paracoccidioidomycosis.</title>
        <authorList>
            <person name="Desjardins C.A."/>
            <person name="Champion M.D."/>
            <person name="Holder J.W."/>
            <person name="Muszewska A."/>
            <person name="Goldberg J."/>
            <person name="Bailao A.M."/>
            <person name="Brigido M.M."/>
            <person name="Ferreira M.E."/>
            <person name="Garcia A.M."/>
            <person name="Grynberg M."/>
            <person name="Gujja S."/>
            <person name="Heiman D.I."/>
            <person name="Henn M.R."/>
            <person name="Kodira C.D."/>
            <person name="Leon-Narvaez H."/>
            <person name="Longo L.V."/>
            <person name="Ma L.J."/>
            <person name="Malavazi I."/>
            <person name="Matsuo A.L."/>
            <person name="Morais F.V."/>
            <person name="Pereira M."/>
            <person name="Rodriguez-Brito S."/>
            <person name="Sakthikumar S."/>
            <person name="Salem-Izacc S.M."/>
            <person name="Sykes S.M."/>
            <person name="Teixeira M.M."/>
            <person name="Vallejo M.C."/>
            <person name="Walter M.E."/>
            <person name="Yandava C."/>
            <person name="Young S."/>
            <person name="Zeng Q."/>
            <person name="Zucker J."/>
            <person name="Felipe M.S."/>
            <person name="Goldman G.H."/>
            <person name="Haas B.J."/>
            <person name="McEwen J.G."/>
            <person name="Nino-Vega G."/>
            <person name="Puccia R."/>
            <person name="San-Blas G."/>
            <person name="Soares C.M."/>
            <person name="Birren B.W."/>
            <person name="Cuomo C.A."/>
        </authorList>
    </citation>
    <scope>NUCLEOTIDE SEQUENCE [LARGE SCALE GENOMIC DNA]</scope>
    <source>
        <strain evidence="2 3">Pb18</strain>
    </source>
</reference>